<reference evidence="2 3" key="1">
    <citation type="journal article" date="2015" name="Stand. Genomic Sci.">
        <title>Genomic Encyclopedia of Bacterial and Archaeal Type Strains, Phase III: the genomes of soil and plant-associated and newly described type strains.</title>
        <authorList>
            <person name="Whitman W.B."/>
            <person name="Woyke T."/>
            <person name="Klenk H.P."/>
            <person name="Zhou Y."/>
            <person name="Lilburn T.G."/>
            <person name="Beck B.J."/>
            <person name="De Vos P."/>
            <person name="Vandamme P."/>
            <person name="Eisen J.A."/>
            <person name="Garrity G."/>
            <person name="Hugenholtz P."/>
            <person name="Kyrpides N.C."/>
        </authorList>
    </citation>
    <scope>NUCLEOTIDE SEQUENCE [LARGE SCALE GENOMIC DNA]</scope>
    <source>
        <strain evidence="2 3">VKM Ac-2540</strain>
    </source>
</reference>
<name>A0A4Q7WV26_9ACTN</name>
<protein>
    <recommendedName>
        <fullName evidence="4">DUF998 domain-containing protein</fullName>
    </recommendedName>
</protein>
<dbReference type="Proteomes" id="UP000292027">
    <property type="component" value="Unassembled WGS sequence"/>
</dbReference>
<dbReference type="EMBL" id="SHKR01000013">
    <property type="protein sequence ID" value="RZU13873.1"/>
    <property type="molecule type" value="Genomic_DNA"/>
</dbReference>
<feature type="transmembrane region" description="Helical" evidence="1">
    <location>
        <begin position="80"/>
        <end position="101"/>
    </location>
</feature>
<dbReference type="AlphaFoldDB" id="A0A4Q7WV26"/>
<dbReference type="OrthoDB" id="9803163at2"/>
<feature type="transmembrane region" description="Helical" evidence="1">
    <location>
        <begin position="182"/>
        <end position="201"/>
    </location>
</feature>
<feature type="transmembrane region" description="Helical" evidence="1">
    <location>
        <begin position="244"/>
        <end position="261"/>
    </location>
</feature>
<gene>
    <name evidence="2" type="ORF">EV645_4730</name>
</gene>
<proteinExistence type="predicted"/>
<accession>A0A4Q7WV26</accession>
<feature type="transmembrane region" description="Helical" evidence="1">
    <location>
        <begin position="153"/>
        <end position="170"/>
    </location>
</feature>
<keyword evidence="1" id="KW-1133">Transmembrane helix</keyword>
<keyword evidence="1" id="KW-0812">Transmembrane</keyword>
<evidence type="ECO:0000313" key="3">
    <source>
        <dbReference type="Proteomes" id="UP000292027"/>
    </source>
</evidence>
<feature type="transmembrane region" description="Helical" evidence="1">
    <location>
        <begin position="12"/>
        <end position="31"/>
    </location>
</feature>
<evidence type="ECO:0008006" key="4">
    <source>
        <dbReference type="Google" id="ProtNLM"/>
    </source>
</evidence>
<keyword evidence="3" id="KW-1185">Reference proteome</keyword>
<sequence length="285" mass="30619">MSAENDFEKRTYNYLRLAMIAVLILLAVAILRERSKAKDCWQGSISAYYYTPVHAVFIGALVTVGACMIVLKGATTLKDVLLNLGGLLAPVVAFVPTPNAGSCSSAEIVSRRAAVDIANNMFAYFVVGGVALLGALLIGLTAKGKSRWGREQAVGFVASVVLWLAGIVWLKADPGSFNRNAHYTAAALLFAAIIGIVFMSALGKRHEPVAGARERRNFARAYGVIAASMLVCLVIGLIARSSGILWIETALLGLFLLYWVLRTAEQWRADTEVAPEGEAEELKAE</sequence>
<feature type="transmembrane region" description="Helical" evidence="1">
    <location>
        <begin position="121"/>
        <end position="141"/>
    </location>
</feature>
<evidence type="ECO:0000313" key="2">
    <source>
        <dbReference type="EMBL" id="RZU13873.1"/>
    </source>
</evidence>
<comment type="caution">
    <text evidence="2">The sequence shown here is derived from an EMBL/GenBank/DDBJ whole genome shotgun (WGS) entry which is preliminary data.</text>
</comment>
<feature type="transmembrane region" description="Helical" evidence="1">
    <location>
        <begin position="221"/>
        <end position="238"/>
    </location>
</feature>
<keyword evidence="1" id="KW-0472">Membrane</keyword>
<organism evidence="2 3">
    <name type="scientific">Kribbella rubisoli</name>
    <dbReference type="NCBI Taxonomy" id="3075929"/>
    <lineage>
        <taxon>Bacteria</taxon>
        <taxon>Bacillati</taxon>
        <taxon>Actinomycetota</taxon>
        <taxon>Actinomycetes</taxon>
        <taxon>Propionibacteriales</taxon>
        <taxon>Kribbellaceae</taxon>
        <taxon>Kribbella</taxon>
    </lineage>
</organism>
<dbReference type="RefSeq" id="WP_130446080.1">
    <property type="nucleotide sequence ID" value="NZ_SHKR01000013.1"/>
</dbReference>
<evidence type="ECO:0000256" key="1">
    <source>
        <dbReference type="SAM" id="Phobius"/>
    </source>
</evidence>
<feature type="transmembrane region" description="Helical" evidence="1">
    <location>
        <begin position="51"/>
        <end position="71"/>
    </location>
</feature>